<sequence>MHVHASSHKRVGPPLSTTPSTFNYSIEKISEIELS</sequence>
<organism evidence="2 3">
    <name type="scientific">Solanum bulbocastanum</name>
    <name type="common">Wild potato</name>
    <dbReference type="NCBI Taxonomy" id="147425"/>
    <lineage>
        <taxon>Eukaryota</taxon>
        <taxon>Viridiplantae</taxon>
        <taxon>Streptophyta</taxon>
        <taxon>Embryophyta</taxon>
        <taxon>Tracheophyta</taxon>
        <taxon>Spermatophyta</taxon>
        <taxon>Magnoliopsida</taxon>
        <taxon>eudicotyledons</taxon>
        <taxon>Gunneridae</taxon>
        <taxon>Pentapetalae</taxon>
        <taxon>asterids</taxon>
        <taxon>lamiids</taxon>
        <taxon>Solanales</taxon>
        <taxon>Solanaceae</taxon>
        <taxon>Solanoideae</taxon>
        <taxon>Solaneae</taxon>
        <taxon>Solanum</taxon>
    </lineage>
</organism>
<name>A0AAN8SVS2_SOLBU</name>
<protein>
    <submittedName>
        <fullName evidence="2">Uncharacterized protein</fullName>
    </submittedName>
</protein>
<accession>A0AAN8SVS2</accession>
<evidence type="ECO:0000313" key="3">
    <source>
        <dbReference type="Proteomes" id="UP001371456"/>
    </source>
</evidence>
<gene>
    <name evidence="2" type="ORF">RDI58_027601</name>
</gene>
<comment type="caution">
    <text evidence="2">The sequence shown here is derived from an EMBL/GenBank/DDBJ whole genome shotgun (WGS) entry which is preliminary data.</text>
</comment>
<evidence type="ECO:0000313" key="2">
    <source>
        <dbReference type="EMBL" id="KAK6776600.1"/>
    </source>
</evidence>
<dbReference type="AlphaFoldDB" id="A0AAN8SVS2"/>
<evidence type="ECO:0000256" key="1">
    <source>
        <dbReference type="SAM" id="MobiDB-lite"/>
    </source>
</evidence>
<feature type="compositionally biased region" description="Basic residues" evidence="1">
    <location>
        <begin position="1"/>
        <end position="11"/>
    </location>
</feature>
<dbReference type="Proteomes" id="UP001371456">
    <property type="component" value="Unassembled WGS sequence"/>
</dbReference>
<dbReference type="EMBL" id="JBANQN010000011">
    <property type="protein sequence ID" value="KAK6776600.1"/>
    <property type="molecule type" value="Genomic_DNA"/>
</dbReference>
<proteinExistence type="predicted"/>
<reference evidence="2 3" key="1">
    <citation type="submission" date="2024-02" db="EMBL/GenBank/DDBJ databases">
        <title>de novo genome assembly of Solanum bulbocastanum strain 11H21.</title>
        <authorList>
            <person name="Hosaka A.J."/>
        </authorList>
    </citation>
    <scope>NUCLEOTIDE SEQUENCE [LARGE SCALE GENOMIC DNA]</scope>
    <source>
        <tissue evidence="2">Young leaves</tissue>
    </source>
</reference>
<keyword evidence="3" id="KW-1185">Reference proteome</keyword>
<feature type="region of interest" description="Disordered" evidence="1">
    <location>
        <begin position="1"/>
        <end position="20"/>
    </location>
</feature>